<keyword evidence="10" id="KW-1185">Reference proteome</keyword>
<protein>
    <submittedName>
        <fullName evidence="9">Type II secretion system F family protein</fullName>
    </submittedName>
</protein>
<keyword evidence="5 7" id="KW-0472">Membrane</keyword>
<feature type="transmembrane region" description="Helical" evidence="7">
    <location>
        <begin position="266"/>
        <end position="286"/>
    </location>
</feature>
<accession>A0A444MAW1</accession>
<dbReference type="RefSeq" id="WP_128489281.1">
    <property type="nucleotide sequence ID" value="NZ_JBHLXB010000009.1"/>
</dbReference>
<dbReference type="PANTHER" id="PTHR35007">
    <property type="entry name" value="INTEGRAL MEMBRANE PROTEIN-RELATED"/>
    <property type="match status" value="1"/>
</dbReference>
<evidence type="ECO:0000256" key="1">
    <source>
        <dbReference type="ARBA" id="ARBA00004651"/>
    </source>
</evidence>
<evidence type="ECO:0000256" key="5">
    <source>
        <dbReference type="ARBA" id="ARBA00023136"/>
    </source>
</evidence>
<dbReference type="Proteomes" id="UP000287168">
    <property type="component" value="Unassembled WGS sequence"/>
</dbReference>
<keyword evidence="3 7" id="KW-0812">Transmembrane</keyword>
<keyword evidence="2" id="KW-1003">Cell membrane</keyword>
<proteinExistence type="predicted"/>
<comment type="subcellular location">
    <subcellularLocation>
        <location evidence="1">Cell membrane</location>
        <topology evidence="1">Multi-pass membrane protein</topology>
    </subcellularLocation>
</comment>
<dbReference type="Pfam" id="PF00482">
    <property type="entry name" value="T2SSF"/>
    <property type="match status" value="1"/>
</dbReference>
<evidence type="ECO:0000256" key="7">
    <source>
        <dbReference type="SAM" id="Phobius"/>
    </source>
</evidence>
<gene>
    <name evidence="9" type="ORF">EP867_11410</name>
</gene>
<feature type="transmembrane region" description="Helical" evidence="7">
    <location>
        <begin position="112"/>
        <end position="134"/>
    </location>
</feature>
<dbReference type="EMBL" id="SBLC01000014">
    <property type="protein sequence ID" value="RWY40607.1"/>
    <property type="molecule type" value="Genomic_DNA"/>
</dbReference>
<evidence type="ECO:0000256" key="6">
    <source>
        <dbReference type="SAM" id="MobiDB-lite"/>
    </source>
</evidence>
<evidence type="ECO:0000313" key="10">
    <source>
        <dbReference type="Proteomes" id="UP000287168"/>
    </source>
</evidence>
<keyword evidence="4 7" id="KW-1133">Transmembrane helix</keyword>
<sequence length="292" mass="31504">MSTLIPQSASFWLMILFLGGAAAVATAAALTLRKAPEEGGDADPEEGELRNGNRSAAGRDQRAEARILAQAGFDHPLAVTTFYAVKLAAAAVFAVTGFWFSVMSGLPPSQPFLFNTLAAGVAGGLGFWLPSFVVDKRRAAWRRRIEIAIPDALDFMLVCVEAGQSLDLAAQRVALELEAVHPDLALRFQVLTKSLAAGAERQDAFNHLAQSTENDDLRQFATLVVQSATMGTPVAHSLRVFAADLRDRRVRKVEEKAAVLPTKMSLGTMMFTVPPLLILLLAPSVYRITQLM</sequence>
<organism evidence="9 10">
    <name type="scientific">Falsigemmobacter intermedius</name>
    <dbReference type="NCBI Taxonomy" id="1553448"/>
    <lineage>
        <taxon>Bacteria</taxon>
        <taxon>Pseudomonadati</taxon>
        <taxon>Pseudomonadota</taxon>
        <taxon>Alphaproteobacteria</taxon>
        <taxon>Rhodobacterales</taxon>
        <taxon>Paracoccaceae</taxon>
        <taxon>Falsigemmobacter</taxon>
    </lineage>
</organism>
<feature type="compositionally biased region" description="Basic and acidic residues" evidence="6">
    <location>
        <begin position="47"/>
        <end position="57"/>
    </location>
</feature>
<comment type="caution">
    <text evidence="9">The sequence shown here is derived from an EMBL/GenBank/DDBJ whole genome shotgun (WGS) entry which is preliminary data.</text>
</comment>
<evidence type="ECO:0000256" key="3">
    <source>
        <dbReference type="ARBA" id="ARBA00022692"/>
    </source>
</evidence>
<dbReference type="OrthoDB" id="9810662at2"/>
<evidence type="ECO:0000256" key="4">
    <source>
        <dbReference type="ARBA" id="ARBA00022989"/>
    </source>
</evidence>
<dbReference type="InterPro" id="IPR018076">
    <property type="entry name" value="T2SS_GspF_dom"/>
</dbReference>
<dbReference type="GO" id="GO:0005886">
    <property type="term" value="C:plasma membrane"/>
    <property type="evidence" value="ECO:0007669"/>
    <property type="project" value="UniProtKB-SubCell"/>
</dbReference>
<dbReference type="AlphaFoldDB" id="A0A444MAW1"/>
<feature type="region of interest" description="Disordered" evidence="6">
    <location>
        <begin position="36"/>
        <end position="57"/>
    </location>
</feature>
<feature type="transmembrane region" description="Helical" evidence="7">
    <location>
        <begin position="77"/>
        <end position="100"/>
    </location>
</feature>
<evidence type="ECO:0000256" key="2">
    <source>
        <dbReference type="ARBA" id="ARBA00022475"/>
    </source>
</evidence>
<feature type="transmembrane region" description="Helical" evidence="7">
    <location>
        <begin position="12"/>
        <end position="32"/>
    </location>
</feature>
<evidence type="ECO:0000259" key="8">
    <source>
        <dbReference type="Pfam" id="PF00482"/>
    </source>
</evidence>
<reference evidence="9 10" key="1">
    <citation type="journal article" date="2015" name="Int. J. Syst. Evol. Microbiol.">
        <title>Gemmobacter intermedius sp. nov., isolated from a white stork (Ciconia ciconia).</title>
        <authorList>
            <person name="Kampfer P."/>
            <person name="Jerzak L."/>
            <person name="Wilharm G."/>
            <person name="Golke J."/>
            <person name="Busse H.J."/>
            <person name="Glaeser S.P."/>
        </authorList>
    </citation>
    <scope>NUCLEOTIDE SEQUENCE [LARGE SCALE GENOMIC DNA]</scope>
    <source>
        <strain evidence="9 10">119/4</strain>
    </source>
</reference>
<dbReference type="PANTHER" id="PTHR35007:SF2">
    <property type="entry name" value="PILUS ASSEMBLE PROTEIN"/>
    <property type="match status" value="1"/>
</dbReference>
<evidence type="ECO:0000313" key="9">
    <source>
        <dbReference type="EMBL" id="RWY40607.1"/>
    </source>
</evidence>
<feature type="domain" description="Type II secretion system protein GspF" evidence="8">
    <location>
        <begin position="153"/>
        <end position="281"/>
    </location>
</feature>
<name>A0A444MAW1_9RHOB</name>